<gene>
    <name evidence="1" type="ORF">J2793_005883</name>
</gene>
<name>A0AB73IK55_9BURK</name>
<dbReference type="EMBL" id="JAURTK010000010">
    <property type="protein sequence ID" value="MDP9650410.1"/>
    <property type="molecule type" value="Genomic_DNA"/>
</dbReference>
<organism evidence="1 2">
    <name type="scientific">Paraburkholderia caledonica</name>
    <dbReference type="NCBI Taxonomy" id="134536"/>
    <lineage>
        <taxon>Bacteria</taxon>
        <taxon>Pseudomonadati</taxon>
        <taxon>Pseudomonadota</taxon>
        <taxon>Betaproteobacteria</taxon>
        <taxon>Burkholderiales</taxon>
        <taxon>Burkholderiaceae</taxon>
        <taxon>Paraburkholderia</taxon>
    </lineage>
</organism>
<evidence type="ECO:0000313" key="1">
    <source>
        <dbReference type="EMBL" id="MDP9650410.1"/>
    </source>
</evidence>
<reference evidence="1" key="1">
    <citation type="submission" date="2023-07" db="EMBL/GenBank/DDBJ databases">
        <title>Sorghum-associated microbial communities from plants grown in Nebraska, USA.</title>
        <authorList>
            <person name="Schachtman D."/>
        </authorList>
    </citation>
    <scope>NUCLEOTIDE SEQUENCE</scope>
    <source>
        <strain evidence="1">DS1061</strain>
    </source>
</reference>
<protein>
    <submittedName>
        <fullName evidence="1">Uncharacterized protein</fullName>
    </submittedName>
</protein>
<accession>A0AB73IK55</accession>
<dbReference type="Proteomes" id="UP001229486">
    <property type="component" value="Unassembled WGS sequence"/>
</dbReference>
<comment type="caution">
    <text evidence="1">The sequence shown here is derived from an EMBL/GenBank/DDBJ whole genome shotgun (WGS) entry which is preliminary data.</text>
</comment>
<proteinExistence type="predicted"/>
<sequence>MRAQFLPIPTFMLPPGIVYAKYPQAPSLHFP</sequence>
<dbReference type="AlphaFoldDB" id="A0AB73IK55"/>
<evidence type="ECO:0000313" key="2">
    <source>
        <dbReference type="Proteomes" id="UP001229486"/>
    </source>
</evidence>